<sequence>MTRDTLGRGSVQAGPALAPPDLHGVAVGTLIYTQDGILPVEHLVPGDRIITRDAGLVTLRVLEVREAVAPQVQVGRGAFGRDRPGGAMRLPAGQRILLRDWRAQALYGRAQLLVPLSRLVDGAHVVRLGEGRLRLFTLGFDRPHLIYANGLELASAAPAAAEIA</sequence>
<dbReference type="Proteomes" id="UP000253370">
    <property type="component" value="Unassembled WGS sequence"/>
</dbReference>
<feature type="domain" description="Hedgehog/Intein (Hint)" evidence="1">
    <location>
        <begin position="27"/>
        <end position="158"/>
    </location>
</feature>
<organism evidence="2 3">
    <name type="scientific">Rhodosalinus halophilus</name>
    <dbReference type="NCBI Taxonomy" id="2259333"/>
    <lineage>
        <taxon>Bacteria</taxon>
        <taxon>Pseudomonadati</taxon>
        <taxon>Pseudomonadota</taxon>
        <taxon>Alphaproteobacteria</taxon>
        <taxon>Rhodobacterales</taxon>
        <taxon>Paracoccaceae</taxon>
        <taxon>Rhodosalinus</taxon>
    </lineage>
</organism>
<accession>A0A365UE22</accession>
<reference evidence="2 3" key="1">
    <citation type="submission" date="2018-07" db="EMBL/GenBank/DDBJ databases">
        <title>Rhodosalinus sp. strain E84T genomic sequence and assembly.</title>
        <authorList>
            <person name="Liu Z.-W."/>
            <person name="Lu D.-C."/>
        </authorList>
    </citation>
    <scope>NUCLEOTIDE SEQUENCE [LARGE SCALE GENOMIC DNA]</scope>
    <source>
        <strain evidence="2 3">E84</strain>
    </source>
</reference>
<dbReference type="InterPro" id="IPR028992">
    <property type="entry name" value="Hedgehog/Intein_dom"/>
</dbReference>
<dbReference type="RefSeq" id="WP_113287722.1">
    <property type="nucleotide sequence ID" value="NZ_QNTQ01000001.1"/>
</dbReference>
<comment type="caution">
    <text evidence="2">The sequence shown here is derived from an EMBL/GenBank/DDBJ whole genome shotgun (WGS) entry which is preliminary data.</text>
</comment>
<dbReference type="OrthoDB" id="7873527at2"/>
<name>A0A365UE22_9RHOB</name>
<evidence type="ECO:0000313" key="2">
    <source>
        <dbReference type="EMBL" id="RBI87700.1"/>
    </source>
</evidence>
<dbReference type="Pfam" id="PF13403">
    <property type="entry name" value="Hint_2"/>
    <property type="match status" value="1"/>
</dbReference>
<protein>
    <recommendedName>
        <fullName evidence="1">Hedgehog/Intein (Hint) domain-containing protein</fullName>
    </recommendedName>
</protein>
<evidence type="ECO:0000259" key="1">
    <source>
        <dbReference type="Pfam" id="PF13403"/>
    </source>
</evidence>
<dbReference type="AlphaFoldDB" id="A0A365UE22"/>
<gene>
    <name evidence="2" type="ORF">DRV85_01960</name>
</gene>
<dbReference type="EMBL" id="QNTQ01000001">
    <property type="protein sequence ID" value="RBI87700.1"/>
    <property type="molecule type" value="Genomic_DNA"/>
</dbReference>
<keyword evidence="3" id="KW-1185">Reference proteome</keyword>
<proteinExistence type="predicted"/>
<evidence type="ECO:0000313" key="3">
    <source>
        <dbReference type="Proteomes" id="UP000253370"/>
    </source>
</evidence>